<gene>
    <name evidence="2" type="ORF">XELAEV_18046474mg</name>
</gene>
<evidence type="ECO:0000313" key="2">
    <source>
        <dbReference type="EMBL" id="OCT60449.1"/>
    </source>
</evidence>
<reference evidence="3" key="1">
    <citation type="journal article" date="2016" name="Nature">
        <title>Genome evolution in the allotetraploid frog Xenopus laevis.</title>
        <authorList>
            <person name="Session A.M."/>
            <person name="Uno Y."/>
            <person name="Kwon T."/>
            <person name="Chapman J.A."/>
            <person name="Toyoda A."/>
            <person name="Takahashi S."/>
            <person name="Fukui A."/>
            <person name="Hikosaka A."/>
            <person name="Suzuki A."/>
            <person name="Kondo M."/>
            <person name="van Heeringen S.J."/>
            <person name="Quigley I."/>
            <person name="Heinz S."/>
            <person name="Ogino H."/>
            <person name="Ochi H."/>
            <person name="Hellsten U."/>
            <person name="Lyons J.B."/>
            <person name="Simakov O."/>
            <person name="Putnam N."/>
            <person name="Stites J."/>
            <person name="Kuroki Y."/>
            <person name="Tanaka T."/>
            <person name="Michiue T."/>
            <person name="Watanabe M."/>
            <person name="Bogdanovic O."/>
            <person name="Lister R."/>
            <person name="Georgiou G."/>
            <person name="Paranjpe S.S."/>
            <person name="van Kruijsbergen I."/>
            <person name="Shu S."/>
            <person name="Carlson J."/>
            <person name="Kinoshita T."/>
            <person name="Ohta Y."/>
            <person name="Mawaribuchi S."/>
            <person name="Jenkins J."/>
            <person name="Grimwood J."/>
            <person name="Schmutz J."/>
            <person name="Mitros T."/>
            <person name="Mozaffari S.V."/>
            <person name="Suzuki Y."/>
            <person name="Haramoto Y."/>
            <person name="Yamamoto T.S."/>
            <person name="Takagi C."/>
            <person name="Heald R."/>
            <person name="Miller K."/>
            <person name="Haudenschild C."/>
            <person name="Kitzman J."/>
            <person name="Nakayama T."/>
            <person name="Izutsu Y."/>
            <person name="Robert J."/>
            <person name="Fortriede J."/>
            <person name="Burns K."/>
            <person name="Lotay V."/>
            <person name="Karimi K."/>
            <person name="Yasuoka Y."/>
            <person name="Dichmann D.S."/>
            <person name="Flajnik M.F."/>
            <person name="Houston D.W."/>
            <person name="Shendure J."/>
            <person name="DuPasquier L."/>
            <person name="Vize P.D."/>
            <person name="Zorn A.M."/>
            <person name="Ito M."/>
            <person name="Marcotte E.M."/>
            <person name="Wallingford J.B."/>
            <person name="Ito Y."/>
            <person name="Asashima M."/>
            <person name="Ueno N."/>
            <person name="Matsuda Y."/>
            <person name="Veenstra G.J."/>
            <person name="Fujiyama A."/>
            <person name="Harland R.M."/>
            <person name="Taira M."/>
            <person name="Rokhsar D.S."/>
        </authorList>
    </citation>
    <scope>NUCLEOTIDE SEQUENCE [LARGE SCALE GENOMIC DNA]</scope>
    <source>
        <strain evidence="3">J</strain>
    </source>
</reference>
<keyword evidence="1" id="KW-0812">Transmembrane</keyword>
<proteinExistence type="predicted"/>
<accession>A0A974BT08</accession>
<name>A0A974BT08_XENLA</name>
<keyword evidence="1" id="KW-1133">Transmembrane helix</keyword>
<evidence type="ECO:0000256" key="1">
    <source>
        <dbReference type="SAM" id="Phobius"/>
    </source>
</evidence>
<dbReference type="Proteomes" id="UP000694892">
    <property type="component" value="Chromosome 9_10S"/>
</dbReference>
<keyword evidence="1" id="KW-0472">Membrane</keyword>
<feature type="transmembrane region" description="Helical" evidence="1">
    <location>
        <begin position="44"/>
        <end position="65"/>
    </location>
</feature>
<protein>
    <submittedName>
        <fullName evidence="2">Uncharacterized protein</fullName>
    </submittedName>
</protein>
<organism evidence="2 3">
    <name type="scientific">Xenopus laevis</name>
    <name type="common">African clawed frog</name>
    <dbReference type="NCBI Taxonomy" id="8355"/>
    <lineage>
        <taxon>Eukaryota</taxon>
        <taxon>Metazoa</taxon>
        <taxon>Chordata</taxon>
        <taxon>Craniata</taxon>
        <taxon>Vertebrata</taxon>
        <taxon>Euteleostomi</taxon>
        <taxon>Amphibia</taxon>
        <taxon>Batrachia</taxon>
        <taxon>Anura</taxon>
        <taxon>Pipoidea</taxon>
        <taxon>Pipidae</taxon>
        <taxon>Xenopodinae</taxon>
        <taxon>Xenopus</taxon>
        <taxon>Xenopus</taxon>
    </lineage>
</organism>
<evidence type="ECO:0000313" key="3">
    <source>
        <dbReference type="Proteomes" id="UP000694892"/>
    </source>
</evidence>
<dbReference type="EMBL" id="CM004483">
    <property type="protein sequence ID" value="OCT60449.1"/>
    <property type="molecule type" value="Genomic_DNA"/>
</dbReference>
<dbReference type="AlphaFoldDB" id="A0A974BT08"/>
<sequence>MEILPMDSYLSSFKGQRKSVFTDYIIIKSNPPPRLLTYFCQIPFLKFILPACMLAILSMIASTILDRSVSSPTFFLLFCAVANIKSA</sequence>